<reference evidence="2 3" key="1">
    <citation type="submission" date="2023-03" db="EMBL/GenBank/DDBJ databases">
        <title>Speciation in Pyrococcus: adaptation to high temperature as a mechanism.</title>
        <authorList>
            <person name="Gu J."/>
        </authorList>
    </citation>
    <scope>NUCLEOTIDE SEQUENCE [LARGE SCALE GENOMIC DNA]</scope>
    <source>
        <strain evidence="2 3">LMOA34</strain>
    </source>
</reference>
<sequence length="106" mass="11818">MNLKRGLILAGIYLLLMIITSGLPYNDNFNDVFIWFVFVINSIVFTIVTVLIGWKFFDLEFIPWGLLIILLSLPLSLILSPIAGGLINTVYVAPALLFFLIGTLEG</sequence>
<organism evidence="2 3">
    <name type="scientific">Pyrococcus kukulkanii</name>
    <dbReference type="NCBI Taxonomy" id="1609559"/>
    <lineage>
        <taxon>Archaea</taxon>
        <taxon>Methanobacteriati</taxon>
        <taxon>Methanobacteriota</taxon>
        <taxon>Thermococci</taxon>
        <taxon>Thermococcales</taxon>
        <taxon>Thermococcaceae</taxon>
        <taxon>Pyrococcus</taxon>
    </lineage>
</organism>
<evidence type="ECO:0000313" key="3">
    <source>
        <dbReference type="Proteomes" id="UP001571980"/>
    </source>
</evidence>
<evidence type="ECO:0000256" key="1">
    <source>
        <dbReference type="SAM" id="Phobius"/>
    </source>
</evidence>
<protein>
    <submittedName>
        <fullName evidence="2">Uncharacterized protein</fullName>
    </submittedName>
</protein>
<dbReference type="RefSeq" id="WP_372824972.1">
    <property type="nucleotide sequence ID" value="NZ_JARRIF010000001.1"/>
</dbReference>
<accession>A0ABV4T6M7</accession>
<keyword evidence="1" id="KW-0472">Membrane</keyword>
<keyword evidence="1" id="KW-0812">Transmembrane</keyword>
<keyword evidence="1" id="KW-1133">Transmembrane helix</keyword>
<proteinExistence type="predicted"/>
<feature type="transmembrane region" description="Helical" evidence="1">
    <location>
        <begin position="32"/>
        <end position="54"/>
    </location>
</feature>
<feature type="transmembrane region" description="Helical" evidence="1">
    <location>
        <begin position="61"/>
        <end position="79"/>
    </location>
</feature>
<gene>
    <name evidence="2" type="ORF">P8X34_11760</name>
</gene>
<dbReference type="Proteomes" id="UP001571980">
    <property type="component" value="Unassembled WGS sequence"/>
</dbReference>
<evidence type="ECO:0000313" key="2">
    <source>
        <dbReference type="EMBL" id="MFA4805402.1"/>
    </source>
</evidence>
<name>A0ABV4T6M7_9EURY</name>
<dbReference type="EMBL" id="JARRIG010000008">
    <property type="protein sequence ID" value="MFA4805402.1"/>
    <property type="molecule type" value="Genomic_DNA"/>
</dbReference>
<comment type="caution">
    <text evidence="2">The sequence shown here is derived from an EMBL/GenBank/DDBJ whole genome shotgun (WGS) entry which is preliminary data.</text>
</comment>
<feature type="transmembrane region" description="Helical" evidence="1">
    <location>
        <begin position="7"/>
        <end position="26"/>
    </location>
</feature>
<feature type="transmembrane region" description="Helical" evidence="1">
    <location>
        <begin position="85"/>
        <end position="104"/>
    </location>
</feature>
<keyword evidence="3" id="KW-1185">Reference proteome</keyword>